<evidence type="ECO:0000313" key="1">
    <source>
        <dbReference type="EMBL" id="AZA97321.1"/>
    </source>
</evidence>
<dbReference type="EMBL" id="CP033912">
    <property type="protein sequence ID" value="AZA97321.1"/>
    <property type="molecule type" value="Genomic_DNA"/>
</dbReference>
<protein>
    <submittedName>
        <fullName evidence="1">Uncharacterized protein</fullName>
    </submittedName>
</protein>
<sequence>MFNLKNLLAMKNRRKKIKKNREIAKTPKKNIDDLIDELAYLDENKNMQKSKRFLDDMYILDLE</sequence>
<proteinExistence type="predicted"/>
<name>A0ABM7BEI3_9FLAO</name>
<reference evidence="1 2" key="1">
    <citation type="submission" date="2018-11" db="EMBL/GenBank/DDBJ databases">
        <title>Proposal to divide the Flavobacteriaceae and reorganize its genera based on Amino Acid Identity values calculated from whole genome sequences.</title>
        <authorList>
            <person name="Nicholson A.C."/>
            <person name="Gulvik C.A."/>
            <person name="Whitney A.M."/>
            <person name="Humrighouse B.W."/>
            <person name="Bell M."/>
            <person name="Holmes B."/>
            <person name="Steigerwalt A.G."/>
            <person name="Villarma A."/>
            <person name="Sheth M."/>
            <person name="Batra D."/>
            <person name="Pryor J."/>
            <person name="Bernardet J.-F."/>
            <person name="Hugo C."/>
            <person name="Kampfer P."/>
            <person name="Newman J."/>
            <person name="McQuiston J.R."/>
        </authorList>
    </citation>
    <scope>NUCLEOTIDE SEQUENCE [LARGE SCALE GENOMIC DNA]</scope>
    <source>
        <strain evidence="1 2">H5143</strain>
    </source>
</reference>
<keyword evidence="2" id="KW-1185">Reference proteome</keyword>
<organism evidence="1 2">
    <name type="scientific">Chryseobacterium shandongense</name>
    <dbReference type="NCBI Taxonomy" id="1493872"/>
    <lineage>
        <taxon>Bacteria</taxon>
        <taxon>Pseudomonadati</taxon>
        <taxon>Bacteroidota</taxon>
        <taxon>Flavobacteriia</taxon>
        <taxon>Flavobacteriales</taxon>
        <taxon>Weeksellaceae</taxon>
        <taxon>Chryseobacterium group</taxon>
        <taxon>Chryseobacterium</taxon>
    </lineage>
</organism>
<gene>
    <name evidence="1" type="ORF">EG353_18080</name>
</gene>
<dbReference type="Proteomes" id="UP000281741">
    <property type="component" value="Chromosome"/>
</dbReference>
<accession>A0ABM7BEI3</accession>
<evidence type="ECO:0000313" key="2">
    <source>
        <dbReference type="Proteomes" id="UP000281741"/>
    </source>
</evidence>